<evidence type="ECO:0000313" key="9">
    <source>
        <dbReference type="EMBL" id="RKD30154.1"/>
    </source>
</evidence>
<feature type="transmembrane region" description="Helical" evidence="8">
    <location>
        <begin position="179"/>
        <end position="203"/>
    </location>
</feature>
<comment type="subcellular location">
    <subcellularLocation>
        <location evidence="1 8">Cell membrane</location>
        <topology evidence="1 8">Multi-pass membrane protein</topology>
    </subcellularLocation>
</comment>
<keyword evidence="7 8" id="KW-0472">Membrane</keyword>
<dbReference type="Proteomes" id="UP000284277">
    <property type="component" value="Unassembled WGS sequence"/>
</dbReference>
<comment type="function">
    <text evidence="8">Uptake of L-lactate across the membrane. Can also transport D-lactate and glycolate.</text>
</comment>
<feature type="transmembrane region" description="Helical" evidence="8">
    <location>
        <begin position="60"/>
        <end position="83"/>
    </location>
</feature>
<evidence type="ECO:0000256" key="8">
    <source>
        <dbReference type="RuleBase" id="RU365092"/>
    </source>
</evidence>
<keyword evidence="10" id="KW-1185">Reference proteome</keyword>
<dbReference type="OrthoDB" id="9761056at2"/>
<sequence length="513" mass="53567">MNIIIFLMALSPILWLMVALSLLKLPALKACPIALVIAIVLAMSYWKMPLLECITGGLEGVALALWPISIVIIAAIFTYNLCIATGSMDCIKEILAGVSRDKRILLLIIGWCFGGFMEGMAGFGTAIAIPASMLCGMGFPPVAVTVACLVANASPTAFGSVGIPTVTVAQIAGLKSGEVAFATALQLTPFILIAPFVMVCIIGSSVKALKGVWPLALVAGVSFAAPELIAAAFLGAELPVIIGSICSLIITIGVSKKWFKDTDPKYRIESNGPEREHKITAKEATKAWMPFILIFIFLLLTSKMVPSINHLLSAVKTSVNIYTGEGAKPYTFVWLATPGFLIGAAAVIGGKIQGADAKLMGKVFVSTLKQMWKTILTIVTIMTMSKIMGYSGMIAAIAGTMLSLTGSFYPLTAPLVGALGAFVTGSGTSSSVLFGSLQAQTAVNLGINPVWLVSSSTVGATIGKIISPQSIAIGAAAAGLLGSESKVLNKTVKYSAVFIIIAGCIAYFGSWFY</sequence>
<feature type="transmembrane region" description="Helical" evidence="8">
    <location>
        <begin position="375"/>
        <end position="402"/>
    </location>
</feature>
<dbReference type="PANTHER" id="PTHR30003">
    <property type="entry name" value="L-LACTATE PERMEASE"/>
    <property type="match status" value="1"/>
</dbReference>
<keyword evidence="5 8" id="KW-0812">Transmembrane</keyword>
<keyword evidence="3 8" id="KW-0813">Transport</keyword>
<feature type="transmembrane region" description="Helical" evidence="8">
    <location>
        <begin position="494"/>
        <end position="512"/>
    </location>
</feature>
<feature type="transmembrane region" description="Helical" evidence="8">
    <location>
        <begin position="240"/>
        <end position="259"/>
    </location>
</feature>
<gene>
    <name evidence="9" type="ORF">BET01_06035</name>
</gene>
<evidence type="ECO:0000256" key="3">
    <source>
        <dbReference type="ARBA" id="ARBA00022448"/>
    </source>
</evidence>
<feature type="transmembrane region" description="Helical" evidence="8">
    <location>
        <begin position="287"/>
        <end position="312"/>
    </location>
</feature>
<dbReference type="RefSeq" id="WP_120197676.1">
    <property type="nucleotide sequence ID" value="NZ_MCIA01000031.1"/>
</dbReference>
<reference evidence="9 10" key="1">
    <citation type="submission" date="2016-08" db="EMBL/GenBank/DDBJ databases">
        <title>A new outlook on sporulation: Clostridium algidixylanolyticum.</title>
        <authorList>
            <person name="Poppleton D.I."/>
            <person name="Gribaldo S."/>
        </authorList>
    </citation>
    <scope>NUCLEOTIDE SEQUENCE [LARGE SCALE GENOMIC DNA]</scope>
    <source>
        <strain evidence="9 10">SPL73</strain>
    </source>
</reference>
<comment type="similarity">
    <text evidence="2 8">Belongs to the lactate permease family.</text>
</comment>
<evidence type="ECO:0000313" key="10">
    <source>
        <dbReference type="Proteomes" id="UP000284277"/>
    </source>
</evidence>
<feature type="transmembrane region" description="Helical" evidence="8">
    <location>
        <begin position="332"/>
        <end position="354"/>
    </location>
</feature>
<dbReference type="GO" id="GO:0015295">
    <property type="term" value="F:solute:proton symporter activity"/>
    <property type="evidence" value="ECO:0007669"/>
    <property type="project" value="TreeGrafter"/>
</dbReference>
<evidence type="ECO:0000256" key="6">
    <source>
        <dbReference type="ARBA" id="ARBA00022989"/>
    </source>
</evidence>
<protein>
    <recommendedName>
        <fullName evidence="8">L-lactate permease</fullName>
    </recommendedName>
</protein>
<evidence type="ECO:0000256" key="7">
    <source>
        <dbReference type="ARBA" id="ARBA00023136"/>
    </source>
</evidence>
<accession>A0A419SY42</accession>
<evidence type="ECO:0000256" key="1">
    <source>
        <dbReference type="ARBA" id="ARBA00004651"/>
    </source>
</evidence>
<dbReference type="Pfam" id="PF02652">
    <property type="entry name" value="Lactate_perm"/>
    <property type="match status" value="1"/>
</dbReference>
<evidence type="ECO:0000256" key="2">
    <source>
        <dbReference type="ARBA" id="ARBA00010100"/>
    </source>
</evidence>
<feature type="transmembrane region" description="Helical" evidence="8">
    <location>
        <begin position="30"/>
        <end position="48"/>
    </location>
</feature>
<keyword evidence="4 8" id="KW-1003">Cell membrane</keyword>
<dbReference type="InterPro" id="IPR003804">
    <property type="entry name" value="Lactate_perm"/>
</dbReference>
<feature type="transmembrane region" description="Helical" evidence="8">
    <location>
        <begin position="215"/>
        <end position="234"/>
    </location>
</feature>
<comment type="caution">
    <text evidence="9">The sequence shown here is derived from an EMBL/GenBank/DDBJ whole genome shotgun (WGS) entry which is preliminary data.</text>
</comment>
<evidence type="ECO:0000256" key="4">
    <source>
        <dbReference type="ARBA" id="ARBA00022475"/>
    </source>
</evidence>
<dbReference type="NCBIfam" id="TIGR00795">
    <property type="entry name" value="lctP"/>
    <property type="match status" value="1"/>
</dbReference>
<dbReference type="GO" id="GO:0005886">
    <property type="term" value="C:plasma membrane"/>
    <property type="evidence" value="ECO:0007669"/>
    <property type="project" value="UniProtKB-SubCell"/>
</dbReference>
<proteinExistence type="inferred from homology"/>
<feature type="transmembrane region" description="Helical" evidence="8">
    <location>
        <begin position="104"/>
        <end position="129"/>
    </location>
</feature>
<name>A0A419SY42_9FIRM</name>
<feature type="transmembrane region" description="Helical" evidence="8">
    <location>
        <begin position="408"/>
        <end position="425"/>
    </location>
</feature>
<dbReference type="GO" id="GO:0015129">
    <property type="term" value="F:lactate transmembrane transporter activity"/>
    <property type="evidence" value="ECO:0007669"/>
    <property type="project" value="UniProtKB-UniRule"/>
</dbReference>
<keyword evidence="6 8" id="KW-1133">Transmembrane helix</keyword>
<feature type="transmembrane region" description="Helical" evidence="8">
    <location>
        <begin position="6"/>
        <end position="23"/>
    </location>
</feature>
<dbReference type="EMBL" id="MCIA01000031">
    <property type="protein sequence ID" value="RKD30154.1"/>
    <property type="molecule type" value="Genomic_DNA"/>
</dbReference>
<dbReference type="PANTHER" id="PTHR30003:SF0">
    <property type="entry name" value="GLYCOLATE PERMEASE GLCA-RELATED"/>
    <property type="match status" value="1"/>
</dbReference>
<evidence type="ECO:0000256" key="5">
    <source>
        <dbReference type="ARBA" id="ARBA00022692"/>
    </source>
</evidence>
<dbReference type="AlphaFoldDB" id="A0A419SY42"/>
<organism evidence="9 10">
    <name type="scientific">Lacrimispora algidixylanolytica</name>
    <dbReference type="NCBI Taxonomy" id="94868"/>
    <lineage>
        <taxon>Bacteria</taxon>
        <taxon>Bacillati</taxon>
        <taxon>Bacillota</taxon>
        <taxon>Clostridia</taxon>
        <taxon>Lachnospirales</taxon>
        <taxon>Lachnospiraceae</taxon>
        <taxon>Lacrimispora</taxon>
    </lineage>
</organism>